<dbReference type="EMBL" id="JAOPGA020000826">
    <property type="protein sequence ID" value="KAL0482191.1"/>
    <property type="molecule type" value="Genomic_DNA"/>
</dbReference>
<dbReference type="Pfam" id="PF01142">
    <property type="entry name" value="TruD"/>
    <property type="match status" value="1"/>
</dbReference>
<evidence type="ECO:0000313" key="6">
    <source>
        <dbReference type="Proteomes" id="UP001431209"/>
    </source>
</evidence>
<sequence>KKHKTEPTNVLLSDTEQGVGIIEYANKNSTSFYGILKERFTDFIVNEVDYNNKVVHLTDQSVPEQYKSQRTNIKEMSDEEKKVHVEKGFEKLTEAGLDAEFVQSIRDFISKREETESQLITQDSATELPSLVLPSEKDKARRSAIHKAINEHFAHLVISDTAEVNNERHIRLRYLFKNRLLDQSIAQRAPSSAVKFDPRNQNKSWPKDRPDYLHFVLHKENIETVNAISAISDALRVNMKIFSWAGTKDKRAVTVQNVTGYRINAERIEHFNHTKSKNFGTGNIQLGNFSYVDKPLTLGALNGNRFTIVLRDLCLVNNDGQLDRQTQVKPEQLDQIIKQSIQGVNTNGFINYFGMQRFGTNPTTPTSTLGKYLLNQQYEQIATSMLTTRKQENDPVAKAVDIFFKTGNAKEALAKLPKFAAVEKKILSGYKDSNKNHSAAVGALPKSLLSMFVHAYQSYVWNHAVSERIKKYGLVPVAGDLVYAERNARDVNVLEQDQHEEASTVEQPLTQYPTVKILQKDELENFTIFDVVMPMPGSDIEYPEHEINKSYYEKFMKEKDDITPSHFTKCTDYYAYGAYRTIMKRPIDIKYHLKRYADNKKQLVDTDIDKIRGKSCEASLEEQDANGNLVALVIEFTLETSTYATMFLRELLKVPSTVLTANH</sequence>
<dbReference type="PROSITE" id="PS01268">
    <property type="entry name" value="UPF0024"/>
    <property type="match status" value="1"/>
</dbReference>
<dbReference type="InterPro" id="IPR020103">
    <property type="entry name" value="PsdUridine_synth_cat_dom_sf"/>
</dbReference>
<evidence type="ECO:0000256" key="3">
    <source>
        <dbReference type="ARBA" id="ARBA00023235"/>
    </source>
</evidence>
<name>A0AAW2YZ64_9EUKA</name>
<dbReference type="InterPro" id="IPR020119">
    <property type="entry name" value="PsdUridine_synth_TruD_CS"/>
</dbReference>
<dbReference type="GO" id="GO:0005634">
    <property type="term" value="C:nucleus"/>
    <property type="evidence" value="ECO:0007669"/>
    <property type="project" value="TreeGrafter"/>
</dbReference>
<evidence type="ECO:0000259" key="4">
    <source>
        <dbReference type="PROSITE" id="PS50984"/>
    </source>
</evidence>
<keyword evidence="6" id="KW-1185">Reference proteome</keyword>
<dbReference type="CDD" id="cd02576">
    <property type="entry name" value="PseudoU_synth_ScPUS7"/>
    <property type="match status" value="1"/>
</dbReference>
<dbReference type="GO" id="GO:0001522">
    <property type="term" value="P:pseudouridine synthesis"/>
    <property type="evidence" value="ECO:0007669"/>
    <property type="project" value="InterPro"/>
</dbReference>
<dbReference type="PANTHER" id="PTHR13326">
    <property type="entry name" value="TRNA PSEUDOURIDINE SYNTHASE D"/>
    <property type="match status" value="1"/>
</dbReference>
<dbReference type="PROSITE" id="PS50984">
    <property type="entry name" value="TRUD"/>
    <property type="match status" value="1"/>
</dbReference>
<dbReference type="InterPro" id="IPR001656">
    <property type="entry name" value="PsdUridine_synth_TruD"/>
</dbReference>
<keyword evidence="3" id="KW-0413">Isomerase</keyword>
<dbReference type="GO" id="GO:0003723">
    <property type="term" value="F:RNA binding"/>
    <property type="evidence" value="ECO:0007669"/>
    <property type="project" value="InterPro"/>
</dbReference>
<dbReference type="InterPro" id="IPR042214">
    <property type="entry name" value="TruD_catalytic"/>
</dbReference>
<reference evidence="5 6" key="1">
    <citation type="submission" date="2024-03" db="EMBL/GenBank/DDBJ databases">
        <title>The Acrasis kona genome and developmental transcriptomes reveal deep origins of eukaryotic multicellular pathways.</title>
        <authorList>
            <person name="Sheikh S."/>
            <person name="Fu C.-J."/>
            <person name="Brown M.W."/>
            <person name="Baldauf S.L."/>
        </authorList>
    </citation>
    <scope>NUCLEOTIDE SEQUENCE [LARGE SCALE GENOMIC DNA]</scope>
    <source>
        <strain evidence="5 6">ATCC MYA-3509</strain>
    </source>
</reference>
<comment type="similarity">
    <text evidence="1">Belongs to the pseudouridine synthase TruD family.</text>
</comment>
<dbReference type="GO" id="GO:0008033">
    <property type="term" value="P:tRNA processing"/>
    <property type="evidence" value="ECO:0007669"/>
    <property type="project" value="UniProtKB-KW"/>
</dbReference>
<dbReference type="SUPFAM" id="SSF55120">
    <property type="entry name" value="Pseudouridine synthase"/>
    <property type="match status" value="1"/>
</dbReference>
<dbReference type="PANTHER" id="PTHR13326:SF21">
    <property type="entry name" value="PSEUDOURIDYLATE SYNTHASE PUS7L"/>
    <property type="match status" value="1"/>
</dbReference>
<proteinExistence type="inferred from homology"/>
<dbReference type="PIRSF" id="PIRSF037016">
    <property type="entry name" value="Pseudouridin_synth_euk_prd"/>
    <property type="match status" value="1"/>
</dbReference>
<dbReference type="NCBIfam" id="TIGR00094">
    <property type="entry name" value="tRNA_TruD_broad"/>
    <property type="match status" value="1"/>
</dbReference>
<gene>
    <name evidence="5" type="ORF">AKO1_013311</name>
</gene>
<accession>A0AAW2YZ64</accession>
<organism evidence="5 6">
    <name type="scientific">Acrasis kona</name>
    <dbReference type="NCBI Taxonomy" id="1008807"/>
    <lineage>
        <taxon>Eukaryota</taxon>
        <taxon>Discoba</taxon>
        <taxon>Heterolobosea</taxon>
        <taxon>Tetramitia</taxon>
        <taxon>Eutetramitia</taxon>
        <taxon>Acrasidae</taxon>
        <taxon>Acrasis</taxon>
    </lineage>
</organism>
<feature type="non-terminal residue" evidence="5">
    <location>
        <position position="1"/>
    </location>
</feature>
<comment type="caution">
    <text evidence="5">The sequence shown here is derived from an EMBL/GenBank/DDBJ whole genome shotgun (WGS) entry which is preliminary data.</text>
</comment>
<evidence type="ECO:0000256" key="2">
    <source>
        <dbReference type="ARBA" id="ARBA00022694"/>
    </source>
</evidence>
<dbReference type="GO" id="GO:0009982">
    <property type="term" value="F:pseudouridine synthase activity"/>
    <property type="evidence" value="ECO:0007669"/>
    <property type="project" value="InterPro"/>
</dbReference>
<protein>
    <recommendedName>
        <fullName evidence="4">TRUD domain-containing protein</fullName>
    </recommendedName>
</protein>
<evidence type="ECO:0000256" key="1">
    <source>
        <dbReference type="ARBA" id="ARBA00007953"/>
    </source>
</evidence>
<evidence type="ECO:0000313" key="5">
    <source>
        <dbReference type="EMBL" id="KAL0482191.1"/>
    </source>
</evidence>
<dbReference type="AlphaFoldDB" id="A0AAW2YZ64"/>
<dbReference type="InterPro" id="IPR011760">
    <property type="entry name" value="PsdUridine_synth_TruD_insert"/>
</dbReference>
<keyword evidence="2" id="KW-0819">tRNA processing</keyword>
<feature type="domain" description="TRUD" evidence="4">
    <location>
        <begin position="348"/>
        <end position="585"/>
    </location>
</feature>
<dbReference type="Proteomes" id="UP001431209">
    <property type="component" value="Unassembled WGS sequence"/>
</dbReference>
<dbReference type="Gene3D" id="3.30.2350.20">
    <property type="entry name" value="TruD, catalytic domain"/>
    <property type="match status" value="2"/>
</dbReference>